<proteinExistence type="predicted"/>
<evidence type="ECO:0008006" key="5">
    <source>
        <dbReference type="Google" id="ProtNLM"/>
    </source>
</evidence>
<dbReference type="AlphaFoldDB" id="A0A8H6S6V7"/>
<reference evidence="3" key="1">
    <citation type="submission" date="2020-05" db="EMBL/GenBank/DDBJ databases">
        <title>Mycena genomes resolve the evolution of fungal bioluminescence.</title>
        <authorList>
            <person name="Tsai I.J."/>
        </authorList>
    </citation>
    <scope>NUCLEOTIDE SEQUENCE</scope>
    <source>
        <strain evidence="3">110903Hualien_Pintung</strain>
    </source>
</reference>
<name>A0A8H6S6V7_MYCCL</name>
<feature type="region of interest" description="Disordered" evidence="1">
    <location>
        <begin position="379"/>
        <end position="415"/>
    </location>
</feature>
<keyword evidence="2" id="KW-1133">Transmembrane helix</keyword>
<evidence type="ECO:0000256" key="2">
    <source>
        <dbReference type="SAM" id="Phobius"/>
    </source>
</evidence>
<feature type="transmembrane region" description="Helical" evidence="2">
    <location>
        <begin position="206"/>
        <end position="226"/>
    </location>
</feature>
<feature type="compositionally biased region" description="Acidic residues" evidence="1">
    <location>
        <begin position="386"/>
        <end position="397"/>
    </location>
</feature>
<feature type="transmembrane region" description="Helical" evidence="2">
    <location>
        <begin position="299"/>
        <end position="323"/>
    </location>
</feature>
<keyword evidence="2" id="KW-0472">Membrane</keyword>
<keyword evidence="4" id="KW-1185">Reference proteome</keyword>
<dbReference type="EMBL" id="JACAZE010000019">
    <property type="protein sequence ID" value="KAF7294170.1"/>
    <property type="molecule type" value="Genomic_DNA"/>
</dbReference>
<feature type="transmembrane region" description="Helical" evidence="2">
    <location>
        <begin position="267"/>
        <end position="287"/>
    </location>
</feature>
<accession>A0A8H6S6V7</accession>
<dbReference type="OrthoDB" id="3099807at2759"/>
<keyword evidence="2" id="KW-0812">Transmembrane</keyword>
<organism evidence="3 4">
    <name type="scientific">Mycena chlorophos</name>
    <name type="common">Agaric fungus</name>
    <name type="synonym">Agaricus chlorophos</name>
    <dbReference type="NCBI Taxonomy" id="658473"/>
    <lineage>
        <taxon>Eukaryota</taxon>
        <taxon>Fungi</taxon>
        <taxon>Dikarya</taxon>
        <taxon>Basidiomycota</taxon>
        <taxon>Agaricomycotina</taxon>
        <taxon>Agaricomycetes</taxon>
        <taxon>Agaricomycetidae</taxon>
        <taxon>Agaricales</taxon>
        <taxon>Marasmiineae</taxon>
        <taxon>Mycenaceae</taxon>
        <taxon>Mycena</taxon>
    </lineage>
</organism>
<comment type="caution">
    <text evidence="3">The sequence shown here is derived from an EMBL/GenBank/DDBJ whole genome shotgun (WGS) entry which is preliminary data.</text>
</comment>
<feature type="transmembrane region" description="Helical" evidence="2">
    <location>
        <begin position="144"/>
        <end position="165"/>
    </location>
</feature>
<feature type="transmembrane region" description="Helical" evidence="2">
    <location>
        <begin position="171"/>
        <end position="194"/>
    </location>
</feature>
<feature type="transmembrane region" description="Helical" evidence="2">
    <location>
        <begin position="44"/>
        <end position="63"/>
    </location>
</feature>
<evidence type="ECO:0000256" key="1">
    <source>
        <dbReference type="SAM" id="MobiDB-lite"/>
    </source>
</evidence>
<protein>
    <recommendedName>
        <fullName evidence="5">Transmembrane protein</fullName>
    </recommendedName>
</protein>
<dbReference type="Proteomes" id="UP000613580">
    <property type="component" value="Unassembled WGS sequence"/>
</dbReference>
<evidence type="ECO:0000313" key="3">
    <source>
        <dbReference type="EMBL" id="KAF7294170.1"/>
    </source>
</evidence>
<gene>
    <name evidence="3" type="ORF">HMN09_01145400</name>
</gene>
<feature type="transmembrane region" description="Helical" evidence="2">
    <location>
        <begin position="14"/>
        <end position="32"/>
    </location>
</feature>
<feature type="transmembrane region" description="Helical" evidence="2">
    <location>
        <begin position="96"/>
        <end position="115"/>
    </location>
</feature>
<sequence>MASAPQPWTMKTSIANYLMFLGVQYAFPLAGVDYQAGPYTKRAYLVLMPLMYGAMVHFFQRLAALLPQKKPASDEEAAIGSKDAESTQQQTPRPSILLSVAIVVRTVIVAAILFISEQPVLHTSPEALIVGTAKVFATVMGRMAMNSIVGVFVLLTPFLVVLYHIQLSPILLLFRSFNIVFLLWAGLVAGLAHITHDDETADMLHFQAYGAISPICRWFAIVVFWIETLSESSFLVRNYLFRRAMRVQPTLFKLKDGYQPPSLAFRIYAYSKTLGLPAAVLFVGLFYQERGEKLQRWATILGIIGAFNVGLVLFDLFMFVLVAQKSKTRKPEQNVMDSVALTVAVHLLKNNEGENFWEMMARIKAEAAAAAYNEKLASMEKAETEPTTEGEEEEEEVTPLLDLTAQVEAEAEHMG</sequence>
<evidence type="ECO:0000313" key="4">
    <source>
        <dbReference type="Proteomes" id="UP000613580"/>
    </source>
</evidence>